<organism evidence="2 3">
    <name type="scientific">Pontibacter lucknowensis</name>
    <dbReference type="NCBI Taxonomy" id="1077936"/>
    <lineage>
        <taxon>Bacteria</taxon>
        <taxon>Pseudomonadati</taxon>
        <taxon>Bacteroidota</taxon>
        <taxon>Cytophagia</taxon>
        <taxon>Cytophagales</taxon>
        <taxon>Hymenobacteraceae</taxon>
        <taxon>Pontibacter</taxon>
    </lineage>
</organism>
<dbReference type="AlphaFoldDB" id="A0A1N6USF6"/>
<reference evidence="3" key="1">
    <citation type="submission" date="2017-01" db="EMBL/GenBank/DDBJ databases">
        <authorList>
            <person name="Varghese N."/>
            <person name="Submissions S."/>
        </authorList>
    </citation>
    <scope>NUCLEOTIDE SEQUENCE [LARGE SCALE GENOMIC DNA]</scope>
    <source>
        <strain evidence="3">DM9</strain>
    </source>
</reference>
<name>A0A1N6USF6_9BACT</name>
<feature type="region of interest" description="Disordered" evidence="1">
    <location>
        <begin position="1"/>
        <end position="103"/>
    </location>
</feature>
<dbReference type="RefSeq" id="WP_076421339.1">
    <property type="nucleotide sequence ID" value="NZ_FTNM01000001.1"/>
</dbReference>
<feature type="compositionally biased region" description="Polar residues" evidence="1">
    <location>
        <begin position="69"/>
        <end position="79"/>
    </location>
</feature>
<evidence type="ECO:0000256" key="1">
    <source>
        <dbReference type="SAM" id="MobiDB-lite"/>
    </source>
</evidence>
<feature type="compositionally biased region" description="Basic and acidic residues" evidence="1">
    <location>
        <begin position="1"/>
        <end position="38"/>
    </location>
</feature>
<accession>A0A1N6USF6</accession>
<dbReference type="Proteomes" id="UP000185924">
    <property type="component" value="Unassembled WGS sequence"/>
</dbReference>
<proteinExistence type="predicted"/>
<feature type="compositionally biased region" description="Basic and acidic residues" evidence="1">
    <location>
        <begin position="48"/>
        <end position="66"/>
    </location>
</feature>
<dbReference type="STRING" id="1077936.SAMN05421545_1049"/>
<protein>
    <submittedName>
        <fullName evidence="2">Uncharacterized protein</fullName>
    </submittedName>
</protein>
<gene>
    <name evidence="2" type="ORF">SAMN05421545_1049</name>
</gene>
<evidence type="ECO:0000313" key="3">
    <source>
        <dbReference type="Proteomes" id="UP000185924"/>
    </source>
</evidence>
<sequence length="103" mass="11047">MENKENDKHAGESQHSDAAKNRPVRVIEDDTTDQEFRAGHIIPGADPPKNEHQRGGFGNRDGKEGFGSDTASEGPSATGVNDFADDGTPPPDNMRTEDEGRGT</sequence>
<dbReference type="EMBL" id="FTNM01000001">
    <property type="protein sequence ID" value="SIQ68570.1"/>
    <property type="molecule type" value="Genomic_DNA"/>
</dbReference>
<keyword evidence="3" id="KW-1185">Reference proteome</keyword>
<feature type="compositionally biased region" description="Basic and acidic residues" evidence="1">
    <location>
        <begin position="94"/>
        <end position="103"/>
    </location>
</feature>
<evidence type="ECO:0000313" key="2">
    <source>
        <dbReference type="EMBL" id="SIQ68570.1"/>
    </source>
</evidence>